<dbReference type="Proteomes" id="UP000446658">
    <property type="component" value="Unassembled WGS sequence"/>
</dbReference>
<dbReference type="GO" id="GO:0008081">
    <property type="term" value="F:phosphoric diester hydrolase activity"/>
    <property type="evidence" value="ECO:0007669"/>
    <property type="project" value="UniProtKB-ARBA"/>
</dbReference>
<accession>A0A844GFW2</accession>
<protein>
    <recommendedName>
        <fullName evidence="1">HD-GYP domain-containing protein</fullName>
    </recommendedName>
</protein>
<evidence type="ECO:0000259" key="1">
    <source>
        <dbReference type="PROSITE" id="PS51832"/>
    </source>
</evidence>
<dbReference type="EMBL" id="WLYX01000001">
    <property type="protein sequence ID" value="MTD33574.1"/>
    <property type="molecule type" value="Genomic_DNA"/>
</dbReference>
<dbReference type="SUPFAM" id="SSF109604">
    <property type="entry name" value="HD-domain/PDEase-like"/>
    <property type="match status" value="1"/>
</dbReference>
<dbReference type="PANTHER" id="PTHR43155">
    <property type="entry name" value="CYCLIC DI-GMP PHOSPHODIESTERASE PA4108-RELATED"/>
    <property type="match status" value="1"/>
</dbReference>
<organism evidence="2 3">
    <name type="scientific">Paludibacterium denitrificans</name>
    <dbReference type="NCBI Taxonomy" id="2675226"/>
    <lineage>
        <taxon>Bacteria</taxon>
        <taxon>Pseudomonadati</taxon>
        <taxon>Pseudomonadota</taxon>
        <taxon>Betaproteobacteria</taxon>
        <taxon>Neisseriales</taxon>
        <taxon>Chromobacteriaceae</taxon>
        <taxon>Paludibacterium</taxon>
    </lineage>
</organism>
<feature type="domain" description="HD-GYP" evidence="1">
    <location>
        <begin position="1"/>
        <end position="58"/>
    </location>
</feature>
<dbReference type="PROSITE" id="PS51832">
    <property type="entry name" value="HD_GYP"/>
    <property type="match status" value="1"/>
</dbReference>
<gene>
    <name evidence="2" type="ORF">GKE73_12560</name>
</gene>
<dbReference type="AlphaFoldDB" id="A0A844GFW2"/>
<dbReference type="Pfam" id="PF13487">
    <property type="entry name" value="HD_5"/>
    <property type="match status" value="1"/>
</dbReference>
<dbReference type="CDD" id="cd00077">
    <property type="entry name" value="HDc"/>
    <property type="match status" value="1"/>
</dbReference>
<evidence type="ECO:0000313" key="2">
    <source>
        <dbReference type="EMBL" id="MTD33574.1"/>
    </source>
</evidence>
<dbReference type="PANTHER" id="PTHR43155:SF2">
    <property type="entry name" value="CYCLIC DI-GMP PHOSPHODIESTERASE PA4108"/>
    <property type="match status" value="1"/>
</dbReference>
<proteinExistence type="predicted"/>
<name>A0A844GFW2_9NEIS</name>
<comment type="caution">
    <text evidence="2">The sequence shown here is derived from an EMBL/GenBank/DDBJ whole genome shotgun (WGS) entry which is preliminary data.</text>
</comment>
<evidence type="ECO:0000313" key="3">
    <source>
        <dbReference type="Proteomes" id="UP000446658"/>
    </source>
</evidence>
<dbReference type="InterPro" id="IPR003607">
    <property type="entry name" value="HD/PDEase_dom"/>
</dbReference>
<dbReference type="InterPro" id="IPR037522">
    <property type="entry name" value="HD_GYP_dom"/>
</dbReference>
<sequence>MASAIGQEMGWTEERCKMLAMVGLVHDIGKIAVPAEILAKPTRLNTTEMKMIQEHAQA</sequence>
<dbReference type="Gene3D" id="1.10.3210.10">
    <property type="entry name" value="Hypothetical protein af1432"/>
    <property type="match status" value="1"/>
</dbReference>
<reference evidence="2 3" key="1">
    <citation type="submission" date="2019-11" db="EMBL/GenBank/DDBJ databases">
        <title>Draft genome sequence of Paludibacterium sp. dN18-1.</title>
        <authorList>
            <person name="Im W.-T."/>
        </authorList>
    </citation>
    <scope>NUCLEOTIDE SEQUENCE [LARGE SCALE GENOMIC DNA]</scope>
    <source>
        <strain evidence="3">dN 18-1</strain>
    </source>
</reference>
<keyword evidence="3" id="KW-1185">Reference proteome</keyword>